<evidence type="ECO:0000313" key="1">
    <source>
        <dbReference type="EMBL" id="KIK45584.1"/>
    </source>
</evidence>
<dbReference type="InParanoid" id="A0A0D0B712"/>
<dbReference type="Proteomes" id="UP000054485">
    <property type="component" value="Unassembled WGS sequence"/>
</dbReference>
<organism evidence="1 2">
    <name type="scientific">Suillus luteus UH-Slu-Lm8-n1</name>
    <dbReference type="NCBI Taxonomy" id="930992"/>
    <lineage>
        <taxon>Eukaryota</taxon>
        <taxon>Fungi</taxon>
        <taxon>Dikarya</taxon>
        <taxon>Basidiomycota</taxon>
        <taxon>Agaricomycotina</taxon>
        <taxon>Agaricomycetes</taxon>
        <taxon>Agaricomycetidae</taxon>
        <taxon>Boletales</taxon>
        <taxon>Suillineae</taxon>
        <taxon>Suillaceae</taxon>
        <taxon>Suillus</taxon>
    </lineage>
</organism>
<accession>A0A0D0B712</accession>
<keyword evidence="2" id="KW-1185">Reference proteome</keyword>
<dbReference type="EMBL" id="KN835170">
    <property type="protein sequence ID" value="KIK45584.1"/>
    <property type="molecule type" value="Genomic_DNA"/>
</dbReference>
<proteinExistence type="predicted"/>
<reference evidence="2" key="2">
    <citation type="submission" date="2015-01" db="EMBL/GenBank/DDBJ databases">
        <title>Evolutionary Origins and Diversification of the Mycorrhizal Mutualists.</title>
        <authorList>
            <consortium name="DOE Joint Genome Institute"/>
            <consortium name="Mycorrhizal Genomics Consortium"/>
            <person name="Kohler A."/>
            <person name="Kuo A."/>
            <person name="Nagy L.G."/>
            <person name="Floudas D."/>
            <person name="Copeland A."/>
            <person name="Barry K.W."/>
            <person name="Cichocki N."/>
            <person name="Veneault-Fourrey C."/>
            <person name="LaButti K."/>
            <person name="Lindquist E.A."/>
            <person name="Lipzen A."/>
            <person name="Lundell T."/>
            <person name="Morin E."/>
            <person name="Murat C."/>
            <person name="Riley R."/>
            <person name="Ohm R."/>
            <person name="Sun H."/>
            <person name="Tunlid A."/>
            <person name="Henrissat B."/>
            <person name="Grigoriev I.V."/>
            <person name="Hibbett D.S."/>
            <person name="Martin F."/>
        </authorList>
    </citation>
    <scope>NUCLEOTIDE SEQUENCE [LARGE SCALE GENOMIC DNA]</scope>
    <source>
        <strain evidence="2">UH-Slu-Lm8-n1</strain>
    </source>
</reference>
<dbReference type="HOGENOM" id="CLU_2499379_0_0_1"/>
<dbReference type="AlphaFoldDB" id="A0A0D0B712"/>
<protein>
    <submittedName>
        <fullName evidence="1">Uncharacterized protein</fullName>
    </submittedName>
</protein>
<sequence length="86" mass="9394">MVQSSQESGYLTKCQRTATQGSLAICCGTTKLNLDFAGPSCDILHYVHNLSQSSESENIRNQGSLDLRRNLFFGGKTIYFDATSPA</sequence>
<reference evidence="1 2" key="1">
    <citation type="submission" date="2014-04" db="EMBL/GenBank/DDBJ databases">
        <authorList>
            <consortium name="DOE Joint Genome Institute"/>
            <person name="Kuo A."/>
            <person name="Ruytinx J."/>
            <person name="Rineau F."/>
            <person name="Colpaert J."/>
            <person name="Kohler A."/>
            <person name="Nagy L.G."/>
            <person name="Floudas D."/>
            <person name="Copeland A."/>
            <person name="Barry K.W."/>
            <person name="Cichocki N."/>
            <person name="Veneault-Fourrey C."/>
            <person name="LaButti K."/>
            <person name="Lindquist E.A."/>
            <person name="Lipzen A."/>
            <person name="Lundell T."/>
            <person name="Morin E."/>
            <person name="Murat C."/>
            <person name="Sun H."/>
            <person name="Tunlid A."/>
            <person name="Henrissat B."/>
            <person name="Grigoriev I.V."/>
            <person name="Hibbett D.S."/>
            <person name="Martin F."/>
            <person name="Nordberg H.P."/>
            <person name="Cantor M.N."/>
            <person name="Hua S.X."/>
        </authorList>
    </citation>
    <scope>NUCLEOTIDE SEQUENCE [LARGE SCALE GENOMIC DNA]</scope>
    <source>
        <strain evidence="1 2">UH-Slu-Lm8-n1</strain>
    </source>
</reference>
<name>A0A0D0B712_9AGAM</name>
<gene>
    <name evidence="1" type="ORF">CY34DRAFT_507013</name>
</gene>
<evidence type="ECO:0000313" key="2">
    <source>
        <dbReference type="Proteomes" id="UP000054485"/>
    </source>
</evidence>